<dbReference type="Gene3D" id="1.10.10.60">
    <property type="entry name" value="Homeodomain-like"/>
    <property type="match status" value="2"/>
</dbReference>
<evidence type="ECO:0000256" key="2">
    <source>
        <dbReference type="ARBA" id="ARBA00023125"/>
    </source>
</evidence>
<dbReference type="InterPro" id="IPR046775">
    <property type="entry name" value="DMTF1_N"/>
</dbReference>
<accession>A0A4Y2K605</accession>
<evidence type="ECO:0000256" key="3">
    <source>
        <dbReference type="ARBA" id="ARBA00023242"/>
    </source>
</evidence>
<organism evidence="6 7">
    <name type="scientific">Araneus ventricosus</name>
    <name type="common">Orbweaver spider</name>
    <name type="synonym">Epeira ventricosa</name>
    <dbReference type="NCBI Taxonomy" id="182803"/>
    <lineage>
        <taxon>Eukaryota</taxon>
        <taxon>Metazoa</taxon>
        <taxon>Ecdysozoa</taxon>
        <taxon>Arthropoda</taxon>
        <taxon>Chelicerata</taxon>
        <taxon>Arachnida</taxon>
        <taxon>Araneae</taxon>
        <taxon>Araneomorphae</taxon>
        <taxon>Entelegynae</taxon>
        <taxon>Araneoidea</taxon>
        <taxon>Araneidae</taxon>
        <taxon>Araneus</taxon>
    </lineage>
</organism>
<reference evidence="6 7" key="1">
    <citation type="journal article" date="2019" name="Sci. Rep.">
        <title>Orb-weaving spider Araneus ventricosus genome elucidates the spidroin gene catalogue.</title>
        <authorList>
            <person name="Kono N."/>
            <person name="Nakamura H."/>
            <person name="Ohtoshi R."/>
            <person name="Moran D.A.P."/>
            <person name="Shinohara A."/>
            <person name="Yoshida Y."/>
            <person name="Fujiwara M."/>
            <person name="Mori M."/>
            <person name="Tomita M."/>
            <person name="Arakawa K."/>
        </authorList>
    </citation>
    <scope>NUCLEOTIDE SEQUENCE [LARGE SCALE GENOMIC DNA]</scope>
</reference>
<dbReference type="Pfam" id="PF20588">
    <property type="entry name" value="DMTF1_N"/>
    <property type="match status" value="1"/>
</dbReference>
<dbReference type="InterPro" id="IPR001005">
    <property type="entry name" value="SANT/Myb"/>
</dbReference>
<dbReference type="SMART" id="SM00717">
    <property type="entry name" value="SANT"/>
    <property type="match status" value="4"/>
</dbReference>
<dbReference type="GO" id="GO:0000978">
    <property type="term" value="F:RNA polymerase II cis-regulatory region sequence-specific DNA binding"/>
    <property type="evidence" value="ECO:0007669"/>
    <property type="project" value="TreeGrafter"/>
</dbReference>
<dbReference type="CDD" id="cd00167">
    <property type="entry name" value="SANT"/>
    <property type="match status" value="2"/>
</dbReference>
<dbReference type="InterPro" id="IPR051651">
    <property type="entry name" value="DMTF1_DNA-bind_reg"/>
</dbReference>
<dbReference type="PROSITE" id="PS51294">
    <property type="entry name" value="HTH_MYB"/>
    <property type="match status" value="1"/>
</dbReference>
<protein>
    <submittedName>
        <fullName evidence="6">Cyclin-D-binding Myb-like transcription factor 1</fullName>
    </submittedName>
</protein>
<dbReference type="FunFam" id="1.10.10.60:FF:000139">
    <property type="entry name" value="cyclin-D-binding Myb-like transcription factor 1 isoform X2"/>
    <property type="match status" value="1"/>
</dbReference>
<evidence type="ECO:0000259" key="5">
    <source>
        <dbReference type="PROSITE" id="PS51294"/>
    </source>
</evidence>
<gene>
    <name evidence="6" type="primary">DMTF1</name>
    <name evidence="6" type="ORF">AVEN_153095_1</name>
</gene>
<dbReference type="Pfam" id="PF13921">
    <property type="entry name" value="Myb_DNA-bind_6"/>
    <property type="match status" value="1"/>
</dbReference>
<feature type="non-terminal residue" evidence="6">
    <location>
        <position position="1"/>
    </location>
</feature>
<evidence type="ECO:0000313" key="6">
    <source>
        <dbReference type="EMBL" id="GBM96996.1"/>
    </source>
</evidence>
<dbReference type="PANTHER" id="PTHR46380:SF2">
    <property type="entry name" value="CYCLIN-D-BINDING MYB-LIKE TRANSCRIPTION FACTOR 1"/>
    <property type="match status" value="1"/>
</dbReference>
<evidence type="ECO:0000259" key="4">
    <source>
        <dbReference type="PROSITE" id="PS50090"/>
    </source>
</evidence>
<sequence>VIKLAISFNDAIVVDIYHPGLWKSTRTKTTGLLINWCMDSPEDDNSLPCDSADEFDSSKRTVVDAGVQLDLNDECKPIGDLDSAFQTNFANINMKLPMAVQSCVPSALQVSSELVVITNAGTGMVLNEQKLPISAFQSADVGDSLTKRLCIEQDGQTYILALQDGLDGFSNVVEMQPKNFQSVDATQLLNFQDPNTLQSKEGINQNWFTSKEEKVTLHSKGHIWKTGMWSKEEVELLENNIQLYCKEHDISNPATIVFEMAKDERKDFYRTIAKGLNRPLFSVYRRVIRMYDNKNHVGKYTTEELEKLKKLRSVYGNDWQAIGAAMGRSASSIKDRCRLMKDNCNQGKWLPAEERRLADAVYELANVLPGDMVSSGLSWAVVAERVGTRSEKQCRTKWLNYLNWKVAGGTDWTRDDDVQLICRVCAYNATDENEVDWTHLSKGWSSVRSPQWLRGKWWNLKRHVPNANIIAFQEICDYLYQHFILKCKVKEEVAAPSDSLANSLELQAIINRPKQTILQSVALPATPPPPIVVTAAAQGFPSPVVSLTNGQCVDVVNSPAPLTSVTVSPVLQTLLPQNIQLTSSPHTFLLTSPAQQTLPISTALPHNQIIIQAMPISICLDWLLMCKHQRRYQGNHLPLPCDSRVFSEDVCTCALNCDVTYIHGDIRTLASLLVQVRYLNIRKFPKSGPSKPLSNPDFRGYTVIVQYILDYSALKYPESSTNRKN</sequence>
<dbReference type="GO" id="GO:0000981">
    <property type="term" value="F:DNA-binding transcription factor activity, RNA polymerase II-specific"/>
    <property type="evidence" value="ECO:0007669"/>
    <property type="project" value="TreeGrafter"/>
</dbReference>
<dbReference type="SUPFAM" id="SSF46689">
    <property type="entry name" value="Homeodomain-like"/>
    <property type="match status" value="2"/>
</dbReference>
<dbReference type="PROSITE" id="PS50090">
    <property type="entry name" value="MYB_LIKE"/>
    <property type="match status" value="1"/>
</dbReference>
<dbReference type="InterPro" id="IPR017930">
    <property type="entry name" value="Myb_dom"/>
</dbReference>
<keyword evidence="2" id="KW-0238">DNA-binding</keyword>
<keyword evidence="7" id="KW-1185">Reference proteome</keyword>
<name>A0A4Y2K605_ARAVE</name>
<feature type="domain" description="HTH myb-type" evidence="5">
    <location>
        <begin position="341"/>
        <end position="406"/>
    </location>
</feature>
<comment type="subcellular location">
    <subcellularLocation>
        <location evidence="1">Nucleus</location>
    </subcellularLocation>
</comment>
<evidence type="ECO:0000256" key="1">
    <source>
        <dbReference type="ARBA" id="ARBA00004123"/>
    </source>
</evidence>
<dbReference type="OrthoDB" id="39591at2759"/>
<dbReference type="EMBL" id="BGPR01004196">
    <property type="protein sequence ID" value="GBM96996.1"/>
    <property type="molecule type" value="Genomic_DNA"/>
</dbReference>
<dbReference type="Proteomes" id="UP000499080">
    <property type="component" value="Unassembled WGS sequence"/>
</dbReference>
<dbReference type="InterPro" id="IPR009057">
    <property type="entry name" value="Homeodomain-like_sf"/>
</dbReference>
<comment type="caution">
    <text evidence="6">The sequence shown here is derived from an EMBL/GenBank/DDBJ whole genome shotgun (WGS) entry which is preliminary data.</text>
</comment>
<dbReference type="PANTHER" id="PTHR46380">
    <property type="entry name" value="CYCLIN-D-BINDING MYB-LIKE TRANSCRIPTION FACTOR 1"/>
    <property type="match status" value="1"/>
</dbReference>
<keyword evidence="3" id="KW-0539">Nucleus</keyword>
<dbReference type="AlphaFoldDB" id="A0A4Y2K605"/>
<dbReference type="GO" id="GO:0005634">
    <property type="term" value="C:nucleus"/>
    <property type="evidence" value="ECO:0007669"/>
    <property type="project" value="UniProtKB-SubCell"/>
</dbReference>
<evidence type="ECO:0000313" key="7">
    <source>
        <dbReference type="Proteomes" id="UP000499080"/>
    </source>
</evidence>
<proteinExistence type="predicted"/>
<feature type="domain" description="Myb-like" evidence="4">
    <location>
        <begin position="341"/>
        <end position="402"/>
    </location>
</feature>